<dbReference type="EMBL" id="JBGGTQ010000005">
    <property type="protein sequence ID" value="MEZ0492960.1"/>
    <property type="molecule type" value="Genomic_DNA"/>
</dbReference>
<proteinExistence type="predicted"/>
<sequence>MGWIETYELSAADAERFLQRRIGQHPLLLQELATWVRDTGGPRQELDGTLASLVPLWSWCVRFLDAGTPGVPNTVRDFIWLDDGKPDGYDEFLRYYVAEALEAYVSLVVQRVLPAARWEVLKRGRRDGLRHRPVLSTDNRPLLFSLGSAMDAVVLGGWPLGTRSDGYLLEFVRTQLQEVVGPVVDVPPVVEFLPEPGRVTPARPYPPFVPGGGEVLAAGERPHPRPAGAEDAPPVPHELRSADAMTLGIPPQALAEEEDDAGTEDEVYYGPRNPGRGGRDASDTRGDDDDGDDGDGGDEDDDDPDYPENWQPLPTRGLHAALTALGFVCQTHQGGAPRLDRGEHQYLYDGQEAAMLIETTTAGGKLRMLSVQFLEDYAQPCAETPTGRWLVQQLTVLAGARSAMLLPDL</sequence>
<feature type="region of interest" description="Disordered" evidence="1">
    <location>
        <begin position="256"/>
        <end position="314"/>
    </location>
</feature>
<dbReference type="RefSeq" id="WP_370719092.1">
    <property type="nucleotide sequence ID" value="NZ_JBGGTQ010000005.1"/>
</dbReference>
<organism evidence="2 3">
    <name type="scientific">Kineococcus mangrovi</name>
    <dbReference type="NCBI Taxonomy" id="1660183"/>
    <lineage>
        <taxon>Bacteria</taxon>
        <taxon>Bacillati</taxon>
        <taxon>Actinomycetota</taxon>
        <taxon>Actinomycetes</taxon>
        <taxon>Kineosporiales</taxon>
        <taxon>Kineosporiaceae</taxon>
        <taxon>Kineococcus</taxon>
    </lineage>
</organism>
<evidence type="ECO:0000313" key="3">
    <source>
        <dbReference type="Proteomes" id="UP001566476"/>
    </source>
</evidence>
<evidence type="ECO:0000256" key="1">
    <source>
        <dbReference type="SAM" id="MobiDB-lite"/>
    </source>
</evidence>
<comment type="caution">
    <text evidence="2">The sequence shown here is derived from an EMBL/GenBank/DDBJ whole genome shotgun (WGS) entry which is preliminary data.</text>
</comment>
<gene>
    <name evidence="2" type="ORF">AB2L28_12025</name>
</gene>
<accession>A0ABV4I359</accession>
<evidence type="ECO:0000313" key="2">
    <source>
        <dbReference type="EMBL" id="MEZ0492960.1"/>
    </source>
</evidence>
<keyword evidence="3" id="KW-1185">Reference proteome</keyword>
<protein>
    <submittedName>
        <fullName evidence="2">Uncharacterized protein</fullName>
    </submittedName>
</protein>
<feature type="compositionally biased region" description="Acidic residues" evidence="1">
    <location>
        <begin position="286"/>
        <end position="306"/>
    </location>
</feature>
<dbReference type="Proteomes" id="UP001566476">
    <property type="component" value="Unassembled WGS sequence"/>
</dbReference>
<name>A0ABV4I359_9ACTN</name>
<feature type="region of interest" description="Disordered" evidence="1">
    <location>
        <begin position="203"/>
        <end position="237"/>
    </location>
</feature>
<feature type="compositionally biased region" description="Acidic residues" evidence="1">
    <location>
        <begin position="256"/>
        <end position="267"/>
    </location>
</feature>
<reference evidence="2 3" key="1">
    <citation type="submission" date="2024-07" db="EMBL/GenBank/DDBJ databases">
        <authorList>
            <person name="Thanompreechachai J."/>
            <person name="Duangmal K."/>
        </authorList>
    </citation>
    <scope>NUCLEOTIDE SEQUENCE [LARGE SCALE GENOMIC DNA]</scope>
    <source>
        <strain evidence="2 3">TBRC 1896</strain>
    </source>
</reference>